<evidence type="ECO:0000313" key="3">
    <source>
        <dbReference type="Proteomes" id="UP000184510"/>
    </source>
</evidence>
<dbReference type="PANTHER" id="PTHR43143:SF1">
    <property type="entry name" value="SERINE_THREONINE-PROTEIN PHOSPHATASE CPPED1"/>
    <property type="match status" value="1"/>
</dbReference>
<evidence type="ECO:0000259" key="1">
    <source>
        <dbReference type="Pfam" id="PF00149"/>
    </source>
</evidence>
<feature type="domain" description="Calcineurin-like phosphoesterase" evidence="1">
    <location>
        <begin position="35"/>
        <end position="215"/>
    </location>
</feature>
<proteinExistence type="predicted"/>
<organism evidence="2 3">
    <name type="scientific">Rubritalea squalenifaciens DSM 18772</name>
    <dbReference type="NCBI Taxonomy" id="1123071"/>
    <lineage>
        <taxon>Bacteria</taxon>
        <taxon>Pseudomonadati</taxon>
        <taxon>Verrucomicrobiota</taxon>
        <taxon>Verrucomicrobiia</taxon>
        <taxon>Verrucomicrobiales</taxon>
        <taxon>Rubritaleaceae</taxon>
        <taxon>Rubritalea</taxon>
    </lineage>
</organism>
<dbReference type="EMBL" id="FQYR01000004">
    <property type="protein sequence ID" value="SHJ74853.1"/>
    <property type="molecule type" value="Genomic_DNA"/>
</dbReference>
<keyword evidence="3" id="KW-1185">Reference proteome</keyword>
<dbReference type="InParanoid" id="A0A1M6LUL6"/>
<evidence type="ECO:0000313" key="2">
    <source>
        <dbReference type="EMBL" id="SHJ74853.1"/>
    </source>
</evidence>
<dbReference type="AlphaFoldDB" id="A0A1M6LUL6"/>
<dbReference type="Gene3D" id="3.60.21.10">
    <property type="match status" value="1"/>
</dbReference>
<dbReference type="SUPFAM" id="SSF56300">
    <property type="entry name" value="Metallo-dependent phosphatases"/>
    <property type="match status" value="1"/>
</dbReference>
<protein>
    <submittedName>
        <fullName evidence="2">Calcineurin-like phosphoesterase superfamily domain-containing protein</fullName>
    </submittedName>
</protein>
<dbReference type="InterPro" id="IPR004843">
    <property type="entry name" value="Calcineurin-like_PHP"/>
</dbReference>
<dbReference type="InterPro" id="IPR051918">
    <property type="entry name" value="STPP_CPPED1"/>
</dbReference>
<dbReference type="Pfam" id="PF00149">
    <property type="entry name" value="Metallophos"/>
    <property type="match status" value="1"/>
</dbReference>
<dbReference type="InterPro" id="IPR029052">
    <property type="entry name" value="Metallo-depent_PP-like"/>
</dbReference>
<dbReference type="PANTHER" id="PTHR43143">
    <property type="entry name" value="METALLOPHOSPHOESTERASE, CALCINEURIN SUPERFAMILY"/>
    <property type="match status" value="1"/>
</dbReference>
<sequence length="323" mass="36012">MKRRSALKMLSTGVVSIALPQEVLAKLGKINRVVRLGVITDLHHDIMHDGHKRLATFLEEMKKIRPDAILQMGDFAIPKKESQGLVDDFNRAHDTVMHVIGNHDTDLGYSTEQVLKAWGIENRYYHKDVDGLRFFVLDGNDKGSPTHKGGYANYVGSEQLEWLETGLKQYDGPCVIVSHQPLGGPDAVDNAADIQKILSSHKDKVVIAINGHTHIDYVVKLGGIHYLHINSASYYWVGGKYRHESYSKKVHAQYHHLASTCPYKDAVFTTLEFDSHSGVVKVGGKMSEWVGKSPQQLDPSKAAKNGEDDMIVPGVRRRVVSKV</sequence>
<gene>
    <name evidence="2" type="ORF">SAMN02745181_2508</name>
</gene>
<dbReference type="Proteomes" id="UP000184510">
    <property type="component" value="Unassembled WGS sequence"/>
</dbReference>
<name>A0A1M6LUL6_9BACT</name>
<reference evidence="2 3" key="1">
    <citation type="submission" date="2016-11" db="EMBL/GenBank/DDBJ databases">
        <authorList>
            <person name="Jaros S."/>
            <person name="Januszkiewicz K."/>
            <person name="Wedrychowicz H."/>
        </authorList>
    </citation>
    <scope>NUCLEOTIDE SEQUENCE [LARGE SCALE GENOMIC DNA]</scope>
    <source>
        <strain evidence="2 3">DSM 18772</strain>
    </source>
</reference>
<dbReference type="OrthoDB" id="182680at2"/>
<dbReference type="STRING" id="1123071.SAMN02745181_2508"/>
<accession>A0A1M6LUL6</accession>